<feature type="non-terminal residue" evidence="1">
    <location>
        <position position="1"/>
    </location>
</feature>
<organism evidence="1 2">
    <name type="scientific">Colletotrichum orchidophilum</name>
    <dbReference type="NCBI Taxonomy" id="1209926"/>
    <lineage>
        <taxon>Eukaryota</taxon>
        <taxon>Fungi</taxon>
        <taxon>Dikarya</taxon>
        <taxon>Ascomycota</taxon>
        <taxon>Pezizomycotina</taxon>
        <taxon>Sordariomycetes</taxon>
        <taxon>Hypocreomycetidae</taxon>
        <taxon>Glomerellales</taxon>
        <taxon>Glomerellaceae</taxon>
        <taxon>Colletotrichum</taxon>
    </lineage>
</organism>
<dbReference type="GeneID" id="34567167"/>
<accession>A0A1G4ANB2</accession>
<keyword evidence="2" id="KW-1185">Reference proteome</keyword>
<protein>
    <submittedName>
        <fullName evidence="1">Uncharacterized protein</fullName>
    </submittedName>
</protein>
<dbReference type="OrthoDB" id="10449267at2759"/>
<dbReference type="Proteomes" id="UP000176998">
    <property type="component" value="Unassembled WGS sequence"/>
</dbReference>
<sequence length="196" mass="21709">TGRCLALVFRSLASSRPAEPASLPSSPTHQDSPAHAVSGLAPLVILVYHCCFRRKRTHHRFSKAEPCSVRSAESREMGPGRLDFLPKALLSVFPFCVGRQLAPWLVSFPVHSTKPVSISRLFDTEKQARSKCCCLERHRGRLCALAARDPARVYDIRMTRVDHDGDESLETPRVETCLQSSLVARCGDGSCQFVYG</sequence>
<reference evidence="1 2" key="1">
    <citation type="submission" date="2016-09" db="EMBL/GenBank/DDBJ databases">
        <authorList>
            <person name="Capua I."/>
            <person name="De Benedictis P."/>
            <person name="Joannis T."/>
            <person name="Lombin L.H."/>
            <person name="Cattoli G."/>
        </authorList>
    </citation>
    <scope>NUCLEOTIDE SEQUENCE [LARGE SCALE GENOMIC DNA]</scope>
    <source>
        <strain evidence="1 2">IMI 309357</strain>
    </source>
</reference>
<evidence type="ECO:0000313" key="2">
    <source>
        <dbReference type="Proteomes" id="UP000176998"/>
    </source>
</evidence>
<gene>
    <name evidence="1" type="ORF">CORC01_14046</name>
</gene>
<dbReference type="RefSeq" id="XP_022467833.1">
    <property type="nucleotide sequence ID" value="XM_022625657.1"/>
</dbReference>
<evidence type="ECO:0000313" key="1">
    <source>
        <dbReference type="EMBL" id="OHE90657.1"/>
    </source>
</evidence>
<dbReference type="EMBL" id="MJBS01000233">
    <property type="protein sequence ID" value="OHE90657.1"/>
    <property type="molecule type" value="Genomic_DNA"/>
</dbReference>
<name>A0A1G4ANB2_9PEZI</name>
<comment type="caution">
    <text evidence="1">The sequence shown here is derived from an EMBL/GenBank/DDBJ whole genome shotgun (WGS) entry which is preliminary data.</text>
</comment>
<dbReference type="AlphaFoldDB" id="A0A1G4ANB2"/>
<proteinExistence type="predicted"/>